<keyword evidence="3" id="KW-1003">Cell membrane</keyword>
<keyword evidence="4 9" id="KW-0812">Transmembrane</keyword>
<feature type="transmembrane region" description="Helical" evidence="9">
    <location>
        <begin position="170"/>
        <end position="190"/>
    </location>
</feature>
<dbReference type="Proteomes" id="UP000250918">
    <property type="component" value="Unassembled WGS sequence"/>
</dbReference>
<keyword evidence="6 9" id="KW-1133">Transmembrane helix</keyword>
<evidence type="ECO:0000256" key="8">
    <source>
        <dbReference type="ARBA" id="ARBA00023136"/>
    </source>
</evidence>
<feature type="transmembrane region" description="Helical" evidence="9">
    <location>
        <begin position="145"/>
        <end position="164"/>
    </location>
</feature>
<reference evidence="11 12" key="1">
    <citation type="journal article" date="2018" name="ISME J.">
        <title>A methanotrophic archaeon couples anaerobic oxidation of methane to Fe(III) reduction.</title>
        <authorList>
            <person name="Cai C."/>
            <person name="Leu A.O."/>
            <person name="Xie G.J."/>
            <person name="Guo J."/>
            <person name="Feng Y."/>
            <person name="Zhao J.X."/>
            <person name="Tyson G.W."/>
            <person name="Yuan Z."/>
            <person name="Hu S."/>
        </authorList>
    </citation>
    <scope>NUCLEOTIDE SEQUENCE [LARGE SCALE GENOMIC DNA]</scope>
    <source>
        <strain evidence="11">FeB_12</strain>
    </source>
</reference>
<evidence type="ECO:0000259" key="10">
    <source>
        <dbReference type="Pfam" id="PF02355"/>
    </source>
</evidence>
<evidence type="ECO:0000256" key="4">
    <source>
        <dbReference type="ARBA" id="ARBA00022692"/>
    </source>
</evidence>
<dbReference type="InterPro" id="IPR022813">
    <property type="entry name" value="SecD/SecF_arch_bac"/>
</dbReference>
<evidence type="ECO:0000256" key="2">
    <source>
        <dbReference type="ARBA" id="ARBA00022448"/>
    </source>
</evidence>
<keyword evidence="2" id="KW-0813">Transport</keyword>
<evidence type="ECO:0000313" key="12">
    <source>
        <dbReference type="Proteomes" id="UP000250918"/>
    </source>
</evidence>
<feature type="transmembrane region" description="Helical" evidence="9">
    <location>
        <begin position="18"/>
        <end position="39"/>
    </location>
</feature>
<evidence type="ECO:0000256" key="6">
    <source>
        <dbReference type="ARBA" id="ARBA00022989"/>
    </source>
</evidence>
<keyword evidence="8 9" id="KW-0472">Membrane</keyword>
<organism evidence="11 12">
    <name type="scientific">candidate division GN15 bacterium</name>
    <dbReference type="NCBI Taxonomy" id="2072418"/>
    <lineage>
        <taxon>Bacteria</taxon>
        <taxon>candidate division GN15</taxon>
    </lineage>
</organism>
<dbReference type="EMBL" id="PQAP01000202">
    <property type="protein sequence ID" value="PWB68416.1"/>
    <property type="molecule type" value="Genomic_DNA"/>
</dbReference>
<dbReference type="PANTHER" id="PTHR30081:SF8">
    <property type="entry name" value="PROTEIN TRANSLOCASE SUBUNIT SECF"/>
    <property type="match status" value="1"/>
</dbReference>
<feature type="non-terminal residue" evidence="11">
    <location>
        <position position="203"/>
    </location>
</feature>
<dbReference type="InterPro" id="IPR048634">
    <property type="entry name" value="SecD_SecF_C"/>
</dbReference>
<dbReference type="Pfam" id="PF02355">
    <property type="entry name" value="SecD_SecF_C"/>
    <property type="match status" value="1"/>
</dbReference>
<dbReference type="SUPFAM" id="SSF82866">
    <property type="entry name" value="Multidrug efflux transporter AcrB transmembrane domain"/>
    <property type="match status" value="1"/>
</dbReference>
<keyword evidence="5" id="KW-0653">Protein transport</keyword>
<dbReference type="GO" id="GO:0005886">
    <property type="term" value="C:plasma membrane"/>
    <property type="evidence" value="ECO:0007669"/>
    <property type="project" value="UniProtKB-SubCell"/>
</dbReference>
<protein>
    <submittedName>
        <fullName evidence="11">Protein translocase subunit SecF</fullName>
    </submittedName>
</protein>
<dbReference type="GO" id="GO:0015031">
    <property type="term" value="P:protein transport"/>
    <property type="evidence" value="ECO:0007669"/>
    <property type="project" value="UniProtKB-KW"/>
</dbReference>
<name>A0A855WWF6_9BACT</name>
<evidence type="ECO:0000313" key="11">
    <source>
        <dbReference type="EMBL" id="PWB68416.1"/>
    </source>
</evidence>
<dbReference type="PANTHER" id="PTHR30081">
    <property type="entry name" value="PROTEIN-EXPORT MEMBRANE PROTEIN SEC"/>
    <property type="match status" value="1"/>
</dbReference>
<feature type="domain" description="Protein export membrane protein SecD/SecF C-terminal" evidence="10">
    <location>
        <begin position="124"/>
        <end position="203"/>
    </location>
</feature>
<gene>
    <name evidence="11" type="ORF">C3F09_11725</name>
</gene>
<keyword evidence="7" id="KW-0811">Translocation</keyword>
<accession>A0A855WWF6</accession>
<evidence type="ECO:0000256" key="9">
    <source>
        <dbReference type="SAM" id="Phobius"/>
    </source>
</evidence>
<proteinExistence type="predicted"/>
<dbReference type="AlphaFoldDB" id="A0A855WWF6"/>
<evidence type="ECO:0000256" key="1">
    <source>
        <dbReference type="ARBA" id="ARBA00004651"/>
    </source>
</evidence>
<comment type="caution">
    <text evidence="11">The sequence shown here is derived from an EMBL/GenBank/DDBJ whole genome shotgun (WGS) entry which is preliminary data.</text>
</comment>
<comment type="subcellular location">
    <subcellularLocation>
        <location evidence="1">Cell membrane</location>
        <topology evidence="1">Multi-pass membrane protein</topology>
    </subcellularLocation>
</comment>
<evidence type="ECO:0000256" key="7">
    <source>
        <dbReference type="ARBA" id="ARBA00023010"/>
    </source>
</evidence>
<dbReference type="Gene3D" id="1.20.1640.10">
    <property type="entry name" value="Multidrug efflux transporter AcrB transmembrane domain"/>
    <property type="match status" value="1"/>
</dbReference>
<evidence type="ECO:0000256" key="5">
    <source>
        <dbReference type="ARBA" id="ARBA00022927"/>
    </source>
</evidence>
<evidence type="ECO:0000256" key="3">
    <source>
        <dbReference type="ARBA" id="ARBA00022475"/>
    </source>
</evidence>
<sequence length="203" mass="21922">MISIIGVPNIDFIGLRKYAFMLSTVLVLLGIFAFVMITLGKAPLGIDFAGGVMIKGYFAQPVHIDALRGALTSEFPDATVTELTDFSEPNAFIIKSKRPENEATGDLRIKAINALLVKSFPGNTFTTASEHSIGPSVGESLKKSAWLAILLSIGGILVYIWFRFDFRSGVAAAIATFHDVLAVTGIFYLFGLEFDLLIVSALL</sequence>